<dbReference type="HAMAP" id="MF_01411">
    <property type="entry name" value="LPS_assembly_LptD"/>
    <property type="match status" value="1"/>
</dbReference>
<keyword evidence="2" id="KW-1185">Reference proteome</keyword>
<dbReference type="PANTHER" id="PTHR30189">
    <property type="entry name" value="LPS-ASSEMBLY PROTEIN"/>
    <property type="match status" value="1"/>
</dbReference>
<dbReference type="RefSeq" id="WP_129060398.1">
    <property type="nucleotide sequence ID" value="NZ_NXIE01000001.1"/>
</dbReference>
<dbReference type="GO" id="GO:1990351">
    <property type="term" value="C:transporter complex"/>
    <property type="evidence" value="ECO:0007669"/>
    <property type="project" value="TreeGrafter"/>
</dbReference>
<evidence type="ECO:0000313" key="2">
    <source>
        <dbReference type="Proteomes" id="UP000289718"/>
    </source>
</evidence>
<dbReference type="InterPro" id="IPR020889">
    <property type="entry name" value="LipoPS_assembly_LptD"/>
</dbReference>
<evidence type="ECO:0000313" key="1">
    <source>
        <dbReference type="EMBL" id="RXK14287.1"/>
    </source>
</evidence>
<name>A0A4Q1B599_9BACT</name>
<dbReference type="GO" id="GO:0043165">
    <property type="term" value="P:Gram-negative-bacterium-type cell outer membrane assembly"/>
    <property type="evidence" value="ECO:0007669"/>
    <property type="project" value="InterPro"/>
</dbReference>
<dbReference type="AlphaFoldDB" id="A0A4Q1B599"/>
<sequence>MLKKFLATAILVVSLHAEIEKFQVIANNANTKNNIVIAEGDVVVFSPTYFITAQKVIYDKEKGTFELFDNVVIVKDNNIQTKSEYAFLNVNTDDLYQNPNMFYEEESSIWISSKESDKKNNTVNLEESILSSCDCIDPDWSIRSSTVDYDTEDKWLNTYNTTLYIKDFPILYTPYLGFSTDKSRRTGLLPPVIGYSQSEGVFYSQPIYFAPAPNYDFELIPQVRTDRGYGTYLYYRYADSPNSTLKLSTGFFKEKNGYYEEYDLRSKRHYGASLDYERVNLFSNSKDSKDGIFASLRYLNDVEYRSLEDDRFEESTERQIESKINYIYDTPNYFLGSYMRYYIDTQKESNGDTLQELPKLQAHSYNRPIFLDKLLYSTDLKYTNHYRRKELNANQYELNIPISYSFSLFDDYAKLVLKHEISANKFQYSNDNSNKDFEDGTYIESNSTIALHSDLVKPYEDFIHTVNLSVDYNHSESLEKDGDLYSLTNNNTILSPFPIEKSSDSINLGINQSFYDKEDLTQIVNHKLKQSILYDDFDNPKLQNMENQIIYNYFLGTISNKLVYNHQDDKLIESSSNFSLTYENFDLKLGHYMSKETENSEKENLESYNIYAKYKFSDDYSIGYSTNYNLEDKIRSKQALIFNIDDKCWSLDIKYEKEITPASTVDLEPIKQDIIYLQLFLKPIGMFRQKYEIQRKDSRNDS</sequence>
<accession>A0A4Q1B599</accession>
<dbReference type="PANTHER" id="PTHR30189:SF1">
    <property type="entry name" value="LPS-ASSEMBLY PROTEIN LPTD"/>
    <property type="match status" value="1"/>
</dbReference>
<dbReference type="GO" id="GO:0015920">
    <property type="term" value="P:lipopolysaccharide transport"/>
    <property type="evidence" value="ECO:0007669"/>
    <property type="project" value="InterPro"/>
</dbReference>
<proteinExistence type="inferred from homology"/>
<protein>
    <submittedName>
        <fullName evidence="1">Organic solvent tolerance protein</fullName>
    </submittedName>
</protein>
<dbReference type="InterPro" id="IPR050218">
    <property type="entry name" value="LptD"/>
</dbReference>
<gene>
    <name evidence="1" type="ORF">CP965_02220</name>
</gene>
<organism evidence="1 2">
    <name type="scientific">Halarcobacter mediterraneus</name>
    <dbReference type="NCBI Taxonomy" id="2023153"/>
    <lineage>
        <taxon>Bacteria</taxon>
        <taxon>Pseudomonadati</taxon>
        <taxon>Campylobacterota</taxon>
        <taxon>Epsilonproteobacteria</taxon>
        <taxon>Campylobacterales</taxon>
        <taxon>Arcobacteraceae</taxon>
        <taxon>Halarcobacter</taxon>
    </lineage>
</organism>
<comment type="caution">
    <text evidence="1">The sequence shown here is derived from an EMBL/GenBank/DDBJ whole genome shotgun (WGS) entry which is preliminary data.</text>
</comment>
<dbReference type="GO" id="GO:0009279">
    <property type="term" value="C:cell outer membrane"/>
    <property type="evidence" value="ECO:0007669"/>
    <property type="project" value="InterPro"/>
</dbReference>
<dbReference type="EMBL" id="NXIE01000001">
    <property type="protein sequence ID" value="RXK14287.1"/>
    <property type="molecule type" value="Genomic_DNA"/>
</dbReference>
<dbReference type="OrthoDB" id="9760225at2"/>
<reference evidence="1 2" key="1">
    <citation type="submission" date="2017-09" db="EMBL/GenBank/DDBJ databases">
        <title>Genomics of the genus Arcobacter.</title>
        <authorList>
            <person name="Perez-Cataluna A."/>
            <person name="Figueras M.J."/>
            <person name="Salas-Masso N."/>
        </authorList>
    </citation>
    <scope>NUCLEOTIDE SEQUENCE [LARGE SCALE GENOMIC DNA]</scope>
    <source>
        <strain evidence="1 2">F156-34</strain>
    </source>
</reference>
<dbReference type="Proteomes" id="UP000289718">
    <property type="component" value="Unassembled WGS sequence"/>
</dbReference>